<reference evidence="1 2" key="1">
    <citation type="journal article" date="2016" name="Nat. Commun.">
        <title>Extremotolerant tardigrade genome and improved radiotolerance of human cultured cells by tardigrade-unique protein.</title>
        <authorList>
            <person name="Hashimoto T."/>
            <person name="Horikawa D.D."/>
            <person name="Saito Y."/>
            <person name="Kuwahara H."/>
            <person name="Kozuka-Hata H."/>
            <person name="Shin-I T."/>
            <person name="Minakuchi Y."/>
            <person name="Ohishi K."/>
            <person name="Motoyama A."/>
            <person name="Aizu T."/>
            <person name="Enomoto A."/>
            <person name="Kondo K."/>
            <person name="Tanaka S."/>
            <person name="Hara Y."/>
            <person name="Koshikawa S."/>
            <person name="Sagara H."/>
            <person name="Miura T."/>
            <person name="Yokobori S."/>
            <person name="Miyagawa K."/>
            <person name="Suzuki Y."/>
            <person name="Kubo T."/>
            <person name="Oyama M."/>
            <person name="Kohara Y."/>
            <person name="Fujiyama A."/>
            <person name="Arakawa K."/>
            <person name="Katayama T."/>
            <person name="Toyoda A."/>
            <person name="Kunieda T."/>
        </authorList>
    </citation>
    <scope>NUCLEOTIDE SEQUENCE [LARGE SCALE GENOMIC DNA]</scope>
    <source>
        <strain evidence="1 2">YOKOZUNA-1</strain>
    </source>
</reference>
<gene>
    <name evidence="1" type="primary">RvY_13607-1</name>
    <name evidence="1" type="synonym">RvY_13607.1</name>
    <name evidence="1" type="ORF">RvY_13607</name>
</gene>
<dbReference type="EMBL" id="BDGG01000009">
    <property type="protein sequence ID" value="GAV03132.1"/>
    <property type="molecule type" value="Genomic_DNA"/>
</dbReference>
<comment type="caution">
    <text evidence="1">The sequence shown here is derived from an EMBL/GenBank/DDBJ whole genome shotgun (WGS) entry which is preliminary data.</text>
</comment>
<evidence type="ECO:0000313" key="2">
    <source>
        <dbReference type="Proteomes" id="UP000186922"/>
    </source>
</evidence>
<organism evidence="1 2">
    <name type="scientific">Ramazzottius varieornatus</name>
    <name type="common">Water bear</name>
    <name type="synonym">Tardigrade</name>
    <dbReference type="NCBI Taxonomy" id="947166"/>
    <lineage>
        <taxon>Eukaryota</taxon>
        <taxon>Metazoa</taxon>
        <taxon>Ecdysozoa</taxon>
        <taxon>Tardigrada</taxon>
        <taxon>Eutardigrada</taxon>
        <taxon>Parachela</taxon>
        <taxon>Hypsibioidea</taxon>
        <taxon>Ramazzottiidae</taxon>
        <taxon>Ramazzottius</taxon>
    </lineage>
</organism>
<evidence type="ECO:0000313" key="1">
    <source>
        <dbReference type="EMBL" id="GAV03132.1"/>
    </source>
</evidence>
<accession>A0A1D1VNF7</accession>
<dbReference type="Proteomes" id="UP000186922">
    <property type="component" value="Unassembled WGS sequence"/>
</dbReference>
<proteinExistence type="predicted"/>
<name>A0A1D1VNF7_RAMVA</name>
<protein>
    <submittedName>
        <fullName evidence="1">Uncharacterized protein</fullName>
    </submittedName>
</protein>
<sequence>MDSVNLLNVLKLLEDDYKQFFQLGDQPSEADKQLKPLITLNQAGVRAGSISMKSTSRHSNRLIYYHTDDPPWIPTTLPFPAVSSRILFRRFSPCQCVEQSFLYLSVVFV</sequence>
<keyword evidence="2" id="KW-1185">Reference proteome</keyword>
<dbReference type="AlphaFoldDB" id="A0A1D1VNF7"/>